<evidence type="ECO:0000256" key="6">
    <source>
        <dbReference type="ARBA" id="ARBA00022737"/>
    </source>
</evidence>
<dbReference type="OMA" id="ESDYHEA"/>
<evidence type="ECO:0000256" key="4">
    <source>
        <dbReference type="ARBA" id="ARBA00022490"/>
    </source>
</evidence>
<protein>
    <recommendedName>
        <fullName evidence="15">KN motif and ankyrin repeat domain-containing protein</fullName>
    </recommendedName>
</protein>
<keyword evidence="4" id="KW-0963">Cytoplasm</keyword>
<keyword evidence="3" id="KW-0488">Methylation</keyword>
<evidence type="ECO:0000313" key="13">
    <source>
        <dbReference type="EMBL" id="GCB65010.1"/>
    </source>
</evidence>
<dbReference type="STRING" id="75743.A0A401NVV7"/>
<feature type="compositionally biased region" description="Polar residues" evidence="12">
    <location>
        <begin position="176"/>
        <end position="216"/>
    </location>
</feature>
<feature type="region of interest" description="Disordered" evidence="12">
    <location>
        <begin position="301"/>
        <end position="352"/>
    </location>
</feature>
<feature type="compositionally biased region" description="Polar residues" evidence="12">
    <location>
        <begin position="806"/>
        <end position="820"/>
    </location>
</feature>
<dbReference type="Pfam" id="PF12075">
    <property type="entry name" value="KN_motif"/>
    <property type="match status" value="1"/>
</dbReference>
<name>A0A401NVV7_SCYTO</name>
<sequence length="1068" mass="115948">MAEVLQMKTSFPGKVNLSAGSDVKDKDQNLPYSVETPYGFHLDLDFVKYVDDIEKGNTIKKVHIHRKPRGCSYTGSWWTSTESLCSNASADSRRSSVSYCGRSMYTPACSFSGSYNRPPPLSGNYNARVEKTLLETKRRLEEEPLGCGEGRRPRYTSLSSLHSSVAGSTSSLAVTGPQSQPSSRLAAHNGSQSAPCGQFTPLSSGLVTPSTPNPTHLHNIREQMAAALRRLRELEDQVKIVPVLQVKISVLQEEKRQLSVQLKSQKFLGHSMGFGPPKSLSGLSKPKGELYIDLCEEDSHPGKAELSRSPAHTKTSQDNVGKLENDSSKQSKESRPGTFGTDESSRVKVANRSSAEVRSVGVWVREKDLGVSPSSLQLEVEHYRHITELLTKKISMLEKRLRESTRELEATHQSIEGHKKEMTNKGQQADISATASPGGGILAWSKQPPDHGRTWRTAPEADPQSQPLTAKAGKRGDIVPGGSQKERFVELVPQRSVGVQVSHFAYSPGEQAGKDLVQKRQQPQFIHSQGTQKEMPYPKADVAQAAASSRHPAIVSVPPANKLGSGTRSGSEVAVGEERVGPSSDTPFKEVAAKVVTCTIVTTLASTCEEVNSVMTTAKSVKQVKTGPSGAELREAVEQLTQASRKDHKAAPAASSRRSLSVTEAPRYVLASSVCSSVETMPTLNAAAPQHQPTGCLAPVRWEDSVPSEDDSTRPVSPHGTQLKSIMKKERGASPESLPVKKSLQFIGVNGGYESTSSEESSSESSSSASDGESTESDYHEASERLPGEQTEKAESKGTPAETVQRPESLQTPAETMQKTESLRTPAETMQEIQTMGAPAETVRETASVRIPAETMQKTESLWTPAETMQETETKGTPAETVQETASVRIPAETMQKIKSVWTAAETMQETETKGTPAETVQETASVWTAAETMQKTETKETPAETVHGTASVRVLVETVQETESVTIPVQHTARSERKEQIQNVGNEEHVKEIAQRIDGKPETAEKQGEDNPEKVNHDEIASSVQEANSNTFELTEGLVSACVTLQKHLNDPDRFTNKDLVRCLAAY</sequence>
<dbReference type="EMBL" id="BFAA01008124">
    <property type="protein sequence ID" value="GCB65010.1"/>
    <property type="molecule type" value="Genomic_DNA"/>
</dbReference>
<dbReference type="GO" id="GO:0033147">
    <property type="term" value="P:negative regulation of intracellular estrogen receptor signaling pathway"/>
    <property type="evidence" value="ECO:0007669"/>
    <property type="project" value="TreeGrafter"/>
</dbReference>
<keyword evidence="10" id="KW-0804">Transcription</keyword>
<feature type="compositionally biased region" description="Basic and acidic residues" evidence="12">
    <location>
        <begin position="321"/>
        <end position="335"/>
    </location>
</feature>
<evidence type="ECO:0000256" key="12">
    <source>
        <dbReference type="SAM" id="MobiDB-lite"/>
    </source>
</evidence>
<reference evidence="13 14" key="1">
    <citation type="journal article" date="2018" name="Nat. Ecol. Evol.">
        <title>Shark genomes provide insights into elasmobranch evolution and the origin of vertebrates.</title>
        <authorList>
            <person name="Hara Y"/>
            <person name="Yamaguchi K"/>
            <person name="Onimaru K"/>
            <person name="Kadota M"/>
            <person name="Koyanagi M"/>
            <person name="Keeley SD"/>
            <person name="Tatsumi K"/>
            <person name="Tanaka K"/>
            <person name="Motone F"/>
            <person name="Kageyama Y"/>
            <person name="Nozu R"/>
            <person name="Adachi N"/>
            <person name="Nishimura O"/>
            <person name="Nakagawa R"/>
            <person name="Tanegashima C"/>
            <person name="Kiyatake I"/>
            <person name="Matsumoto R"/>
            <person name="Murakumo K"/>
            <person name="Nishida K"/>
            <person name="Terakita A"/>
            <person name="Kuratani S"/>
            <person name="Sato K"/>
            <person name="Hyodo S Kuraku.S."/>
        </authorList>
    </citation>
    <scope>NUCLEOTIDE SEQUENCE [LARGE SCALE GENOMIC DNA]</scope>
</reference>
<dbReference type="Proteomes" id="UP000288216">
    <property type="component" value="Unassembled WGS sequence"/>
</dbReference>
<evidence type="ECO:0008006" key="15">
    <source>
        <dbReference type="Google" id="ProtNLM"/>
    </source>
</evidence>
<keyword evidence="5" id="KW-0597">Phosphoprotein</keyword>
<dbReference type="GO" id="GO:2000134">
    <property type="term" value="P:negative regulation of G1/S transition of mitotic cell cycle"/>
    <property type="evidence" value="ECO:0007669"/>
    <property type="project" value="TreeGrafter"/>
</dbReference>
<dbReference type="GO" id="GO:0008285">
    <property type="term" value="P:negative regulation of cell population proliferation"/>
    <property type="evidence" value="ECO:0007669"/>
    <property type="project" value="TreeGrafter"/>
</dbReference>
<feature type="coiled-coil region" evidence="11">
    <location>
        <begin position="387"/>
        <end position="421"/>
    </location>
</feature>
<dbReference type="PANTHER" id="PTHR24168:SF0">
    <property type="entry name" value="KN MOTIF AND ANKYRIN REPEAT DOMAIN-CONTAINING PROTEIN 2"/>
    <property type="match status" value="1"/>
</dbReference>
<accession>A0A401NVV7</accession>
<evidence type="ECO:0000313" key="14">
    <source>
        <dbReference type="Proteomes" id="UP000288216"/>
    </source>
</evidence>
<evidence type="ECO:0000256" key="11">
    <source>
        <dbReference type="SAM" id="Coils"/>
    </source>
</evidence>
<dbReference type="GO" id="GO:0030837">
    <property type="term" value="P:negative regulation of actin filament polymerization"/>
    <property type="evidence" value="ECO:0007669"/>
    <property type="project" value="InterPro"/>
</dbReference>
<feature type="compositionally biased region" description="Polar residues" evidence="12">
    <location>
        <begin position="310"/>
        <end position="319"/>
    </location>
</feature>
<feature type="compositionally biased region" description="Low complexity" evidence="12">
    <location>
        <begin position="754"/>
        <end position="772"/>
    </location>
</feature>
<gene>
    <name evidence="13" type="ORF">scyTo_0014840</name>
</gene>
<evidence type="ECO:0000256" key="10">
    <source>
        <dbReference type="ARBA" id="ARBA00023163"/>
    </source>
</evidence>
<keyword evidence="8" id="KW-0040">ANK repeat</keyword>
<evidence type="ECO:0000256" key="8">
    <source>
        <dbReference type="ARBA" id="ARBA00023043"/>
    </source>
</evidence>
<feature type="region of interest" description="Disordered" evidence="12">
    <location>
        <begin position="550"/>
        <end position="585"/>
    </location>
</feature>
<comment type="subcellular location">
    <subcellularLocation>
        <location evidence="2">Cytoplasm</location>
    </subcellularLocation>
    <subcellularLocation>
        <location evidence="1">Mitochondrion</location>
    </subcellularLocation>
</comment>
<keyword evidence="11" id="KW-0175">Coiled coil</keyword>
<keyword evidence="7" id="KW-0805">Transcription regulation</keyword>
<feature type="compositionally biased region" description="Low complexity" evidence="12">
    <location>
        <begin position="651"/>
        <end position="661"/>
    </location>
</feature>
<evidence type="ECO:0000256" key="1">
    <source>
        <dbReference type="ARBA" id="ARBA00004173"/>
    </source>
</evidence>
<dbReference type="InterPro" id="IPR047184">
    <property type="entry name" value="KANK1-4"/>
</dbReference>
<dbReference type="GO" id="GO:0005737">
    <property type="term" value="C:cytoplasm"/>
    <property type="evidence" value="ECO:0007669"/>
    <property type="project" value="UniProtKB-SubCell"/>
</dbReference>
<feature type="compositionally biased region" description="Basic and acidic residues" evidence="12">
    <location>
        <begin position="777"/>
        <end position="796"/>
    </location>
</feature>
<evidence type="ECO:0000256" key="9">
    <source>
        <dbReference type="ARBA" id="ARBA00023128"/>
    </source>
</evidence>
<comment type="caution">
    <text evidence="13">The sequence shown here is derived from an EMBL/GenBank/DDBJ whole genome shotgun (WGS) entry which is preliminary data.</text>
</comment>
<keyword evidence="9" id="KW-0496">Mitochondrion</keyword>
<feature type="region of interest" description="Disordered" evidence="12">
    <location>
        <begin position="448"/>
        <end position="478"/>
    </location>
</feature>
<dbReference type="AlphaFoldDB" id="A0A401NVV7"/>
<feature type="compositionally biased region" description="Polar residues" evidence="12">
    <location>
        <begin position="856"/>
        <end position="871"/>
    </location>
</feature>
<dbReference type="OrthoDB" id="5406014at2759"/>
<dbReference type="PANTHER" id="PTHR24168">
    <property type="entry name" value="KN MOTIF AND ANKYRIN REPEAT DOMAIN-CONTAINING"/>
    <property type="match status" value="1"/>
</dbReference>
<organism evidence="13 14">
    <name type="scientific">Scyliorhinus torazame</name>
    <name type="common">Cloudy catshark</name>
    <name type="synonym">Catulus torazame</name>
    <dbReference type="NCBI Taxonomy" id="75743"/>
    <lineage>
        <taxon>Eukaryota</taxon>
        <taxon>Metazoa</taxon>
        <taxon>Chordata</taxon>
        <taxon>Craniata</taxon>
        <taxon>Vertebrata</taxon>
        <taxon>Chondrichthyes</taxon>
        <taxon>Elasmobranchii</taxon>
        <taxon>Galeomorphii</taxon>
        <taxon>Galeoidea</taxon>
        <taxon>Carcharhiniformes</taxon>
        <taxon>Scyliorhinidae</taxon>
        <taxon>Scyliorhinus</taxon>
    </lineage>
</organism>
<feature type="region of interest" description="Disordered" evidence="12">
    <location>
        <begin position="168"/>
        <end position="216"/>
    </location>
</feature>
<keyword evidence="14" id="KW-1185">Reference proteome</keyword>
<dbReference type="GO" id="GO:0000122">
    <property type="term" value="P:negative regulation of transcription by RNA polymerase II"/>
    <property type="evidence" value="ECO:0007669"/>
    <property type="project" value="TreeGrafter"/>
</dbReference>
<proteinExistence type="predicted"/>
<keyword evidence="6" id="KW-0677">Repeat</keyword>
<feature type="region of interest" description="Disordered" evidence="12">
    <location>
        <begin position="688"/>
        <end position="890"/>
    </location>
</feature>
<evidence type="ECO:0000256" key="5">
    <source>
        <dbReference type="ARBA" id="ARBA00022553"/>
    </source>
</evidence>
<evidence type="ECO:0000256" key="7">
    <source>
        <dbReference type="ARBA" id="ARBA00023015"/>
    </source>
</evidence>
<dbReference type="GO" id="GO:0070563">
    <property type="term" value="P:negative regulation of vitamin D receptor signaling pathway"/>
    <property type="evidence" value="ECO:0007669"/>
    <property type="project" value="TreeGrafter"/>
</dbReference>
<dbReference type="InterPro" id="IPR021939">
    <property type="entry name" value="KN_motif"/>
</dbReference>
<feature type="region of interest" description="Disordered" evidence="12">
    <location>
        <begin position="640"/>
        <end position="661"/>
    </location>
</feature>
<evidence type="ECO:0000256" key="2">
    <source>
        <dbReference type="ARBA" id="ARBA00004496"/>
    </source>
</evidence>
<evidence type="ECO:0000256" key="3">
    <source>
        <dbReference type="ARBA" id="ARBA00022481"/>
    </source>
</evidence>